<reference evidence="3" key="2">
    <citation type="submission" date="2025-09" db="UniProtKB">
        <authorList>
            <consortium name="Ensembl"/>
        </authorList>
    </citation>
    <scope>IDENTIFICATION</scope>
</reference>
<dbReference type="InterPro" id="IPR003599">
    <property type="entry name" value="Ig_sub"/>
</dbReference>
<evidence type="ECO:0000256" key="1">
    <source>
        <dbReference type="SAM" id="SignalP"/>
    </source>
</evidence>
<keyword evidence="1" id="KW-0732">Signal</keyword>
<evidence type="ECO:0000313" key="4">
    <source>
        <dbReference type="Proteomes" id="UP000694565"/>
    </source>
</evidence>
<dbReference type="InterPro" id="IPR003598">
    <property type="entry name" value="Ig_sub2"/>
</dbReference>
<dbReference type="PANTHER" id="PTHR45080:SF30">
    <property type="entry name" value="HEPARAN SULFATE PROTEOGLYCAN 2"/>
    <property type="match status" value="1"/>
</dbReference>
<dbReference type="PROSITE" id="PS50835">
    <property type="entry name" value="IG_LIKE"/>
    <property type="match status" value="2"/>
</dbReference>
<feature type="domain" description="Ig-like" evidence="2">
    <location>
        <begin position="18"/>
        <end position="119"/>
    </location>
</feature>
<dbReference type="GO" id="GO:0005886">
    <property type="term" value="C:plasma membrane"/>
    <property type="evidence" value="ECO:0007669"/>
    <property type="project" value="TreeGrafter"/>
</dbReference>
<feature type="domain" description="Ig-like" evidence="2">
    <location>
        <begin position="121"/>
        <end position="213"/>
    </location>
</feature>
<dbReference type="Ensembl" id="ENSCLMT00005023542.1">
    <property type="protein sequence ID" value="ENSCLMP00005022464.1"/>
    <property type="gene ID" value="ENSCLMG00005011145.1"/>
</dbReference>
<dbReference type="GO" id="GO:0043025">
    <property type="term" value="C:neuronal cell body"/>
    <property type="evidence" value="ECO:0007669"/>
    <property type="project" value="TreeGrafter"/>
</dbReference>
<dbReference type="InterPro" id="IPR007110">
    <property type="entry name" value="Ig-like_dom"/>
</dbReference>
<dbReference type="SMART" id="SM00409">
    <property type="entry name" value="IG"/>
    <property type="match status" value="2"/>
</dbReference>
<sequence length="259" mass="28570">NTVFLAICLFIHTGASIPRHRDITVRLGDKVKMECKVEGHPPPRVTWVCNAKGVPMPTITWISPTNRVITPALDKYQVLDDGTLVVQKVQRFDGGNYTCMSRSNAGQDHKVIKLEVLVTSPMINGIRGTANTIKVAAVQDQRKLVDCVAKGTPTPRIMWVLPGNVILPAPYYSNRMTVHQNGTLEIRSAKRTDSGQLACIARNEGGEVKLVVNLDVKEAVENPQIRGSKPDSLSLTVGNTMILNFYYPLLNDLHFTSNN</sequence>
<evidence type="ECO:0000259" key="2">
    <source>
        <dbReference type="PROSITE" id="PS50835"/>
    </source>
</evidence>
<dbReference type="GO" id="GO:0050808">
    <property type="term" value="P:synapse organization"/>
    <property type="evidence" value="ECO:0007669"/>
    <property type="project" value="TreeGrafter"/>
</dbReference>
<organism evidence="3 4">
    <name type="scientific">Cyclopterus lumpus</name>
    <name type="common">Lumpsucker</name>
    <dbReference type="NCBI Taxonomy" id="8103"/>
    <lineage>
        <taxon>Eukaryota</taxon>
        <taxon>Metazoa</taxon>
        <taxon>Chordata</taxon>
        <taxon>Craniata</taxon>
        <taxon>Vertebrata</taxon>
        <taxon>Euteleostomi</taxon>
        <taxon>Actinopterygii</taxon>
        <taxon>Neopterygii</taxon>
        <taxon>Teleostei</taxon>
        <taxon>Neoteleostei</taxon>
        <taxon>Acanthomorphata</taxon>
        <taxon>Eupercaria</taxon>
        <taxon>Perciformes</taxon>
        <taxon>Cottioidei</taxon>
        <taxon>Cottales</taxon>
        <taxon>Cyclopteridae</taxon>
        <taxon>Cyclopterus</taxon>
    </lineage>
</organism>
<dbReference type="InterPro" id="IPR036179">
    <property type="entry name" value="Ig-like_dom_sf"/>
</dbReference>
<dbReference type="InterPro" id="IPR050958">
    <property type="entry name" value="Cell_Adh-Cytoskel_Orgn"/>
</dbReference>
<dbReference type="GeneTree" id="ENSGT00940000159942"/>
<accession>A0A8C2XRS5</accession>
<dbReference type="InterPro" id="IPR013783">
    <property type="entry name" value="Ig-like_fold"/>
</dbReference>
<proteinExistence type="predicted"/>
<dbReference type="GO" id="GO:0008046">
    <property type="term" value="F:axon guidance receptor activity"/>
    <property type="evidence" value="ECO:0007669"/>
    <property type="project" value="TreeGrafter"/>
</dbReference>
<dbReference type="FunFam" id="2.60.40.10:FF:000621">
    <property type="entry name" value="Immunoglobulin superfamily member 10"/>
    <property type="match status" value="1"/>
</dbReference>
<dbReference type="PANTHER" id="PTHR45080">
    <property type="entry name" value="CONTACTIN 5"/>
    <property type="match status" value="1"/>
</dbReference>
<feature type="chain" id="PRO_5034314739" evidence="1">
    <location>
        <begin position="17"/>
        <end position="259"/>
    </location>
</feature>
<evidence type="ECO:0000313" key="3">
    <source>
        <dbReference type="Ensembl" id="ENSCLMP00005022464.1"/>
    </source>
</evidence>
<dbReference type="GO" id="GO:0007156">
    <property type="term" value="P:homophilic cell adhesion via plasma membrane adhesion molecules"/>
    <property type="evidence" value="ECO:0007669"/>
    <property type="project" value="TreeGrafter"/>
</dbReference>
<feature type="signal peptide" evidence="1">
    <location>
        <begin position="1"/>
        <end position="16"/>
    </location>
</feature>
<dbReference type="Proteomes" id="UP000694565">
    <property type="component" value="Unplaced"/>
</dbReference>
<keyword evidence="4" id="KW-1185">Reference proteome</keyword>
<reference evidence="3" key="1">
    <citation type="submission" date="2025-08" db="UniProtKB">
        <authorList>
            <consortium name="Ensembl"/>
        </authorList>
    </citation>
    <scope>IDENTIFICATION</scope>
</reference>
<dbReference type="InterPro" id="IPR013098">
    <property type="entry name" value="Ig_I-set"/>
</dbReference>
<protein>
    <submittedName>
        <fullName evidence="3">Matrix remodeling associated 5</fullName>
    </submittedName>
</protein>
<dbReference type="Pfam" id="PF07679">
    <property type="entry name" value="I-set"/>
    <property type="match status" value="2"/>
</dbReference>
<dbReference type="Gene3D" id="2.60.40.10">
    <property type="entry name" value="Immunoglobulins"/>
    <property type="match status" value="3"/>
</dbReference>
<dbReference type="SMART" id="SM00408">
    <property type="entry name" value="IGc2"/>
    <property type="match status" value="2"/>
</dbReference>
<dbReference type="GO" id="GO:0030424">
    <property type="term" value="C:axon"/>
    <property type="evidence" value="ECO:0007669"/>
    <property type="project" value="TreeGrafter"/>
</dbReference>
<name>A0A8C2XRS5_CYCLU</name>
<dbReference type="SUPFAM" id="SSF48726">
    <property type="entry name" value="Immunoglobulin"/>
    <property type="match status" value="2"/>
</dbReference>
<dbReference type="AlphaFoldDB" id="A0A8C2XRS5"/>